<evidence type="ECO:0000313" key="1">
    <source>
        <dbReference type="EMBL" id="WQH08935.1"/>
    </source>
</evidence>
<dbReference type="EMBL" id="CP140151">
    <property type="protein sequence ID" value="WQH08935.1"/>
    <property type="molecule type" value="Genomic_DNA"/>
</dbReference>
<organism evidence="1 2">
    <name type="scientific">Chromohalobacter canadensis</name>
    <dbReference type="NCBI Taxonomy" id="141389"/>
    <lineage>
        <taxon>Bacteria</taxon>
        <taxon>Pseudomonadati</taxon>
        <taxon>Pseudomonadota</taxon>
        <taxon>Gammaproteobacteria</taxon>
        <taxon>Oceanospirillales</taxon>
        <taxon>Halomonadaceae</taxon>
        <taxon>Chromohalobacter</taxon>
    </lineage>
</organism>
<evidence type="ECO:0008006" key="3">
    <source>
        <dbReference type="Google" id="ProtNLM"/>
    </source>
</evidence>
<evidence type="ECO:0000313" key="2">
    <source>
        <dbReference type="Proteomes" id="UP001321908"/>
    </source>
</evidence>
<reference evidence="1 2" key="1">
    <citation type="submission" date="2023-11" db="EMBL/GenBank/DDBJ databases">
        <title>MicrobeMod: A computational toolkit for identifying prokaryotic methylation and restriction-modification with nanopore sequencing.</title>
        <authorList>
            <person name="Crits-Christoph A."/>
            <person name="Kang S.C."/>
            <person name="Lee H."/>
            <person name="Ostrov N."/>
        </authorList>
    </citation>
    <scope>NUCLEOTIDE SEQUENCE [LARGE SCALE GENOMIC DNA]</scope>
    <source>
        <strain evidence="1 2">ATCC 43984</strain>
    </source>
</reference>
<sequence length="296" mass="33270">MKSLLLGEHRLPTPPAGDPAFAPLEDPRMYWPVQRARLAKTVREGAQSLGVPVECGLLRLWQYNLPGAAWVERIGLPRRAVELTLGDQLILHVNPNDLVRATHWQGWPHKHRPNSSAFIWDGEWDLRRGDLRQGSRTRFIEDIDAHRDDLSQSEAFAKYMARLKAGKPWSSHQQGILLDSEARILTFLKVYLSFMDDMAIRGFDSTRGKDMLGVAVTREGRLLKINRGLHRLAMAQHLGLPSVPVMVKAVHRQWWERVVGETRGQIALDKVGATLRNCVPESRSGALDPGGVVQAA</sequence>
<dbReference type="Proteomes" id="UP001321908">
    <property type="component" value="Chromosome"/>
</dbReference>
<name>A0ABZ0YA37_9GAMM</name>
<dbReference type="RefSeq" id="WP_246925802.1">
    <property type="nucleotide sequence ID" value="NZ_CP140151.1"/>
</dbReference>
<accession>A0ABZ0YA37</accession>
<proteinExistence type="predicted"/>
<gene>
    <name evidence="1" type="ORF">SR908_15925</name>
</gene>
<keyword evidence="2" id="KW-1185">Reference proteome</keyword>
<protein>
    <recommendedName>
        <fullName evidence="3">ParB-like nuclease domain-containing protein</fullName>
    </recommendedName>
</protein>